<reference evidence="1 2" key="1">
    <citation type="submission" date="2011-06" db="EMBL/GenBank/DDBJ databases">
        <title>Genomic sequence of Methylobacter tundripaludum SV96.</title>
        <authorList>
            <consortium name="US DOE Joint Genome Institute"/>
            <person name="Lucas S."/>
            <person name="Han J."/>
            <person name="Lapidus A."/>
            <person name="Cheng J.-F."/>
            <person name="Goodwin L."/>
            <person name="Pitluck S."/>
            <person name="Held B."/>
            <person name="Detter J.C."/>
            <person name="Han C."/>
            <person name="Tapia R."/>
            <person name="Land M."/>
            <person name="Hauser L."/>
            <person name="Kyrpides N."/>
            <person name="Ivanova N."/>
            <person name="Ovchinnikova G."/>
            <person name="Pagani I."/>
            <person name="Klotz M.G."/>
            <person name="Dispirito A.A."/>
            <person name="Murrell J.C."/>
            <person name="Dunfield P."/>
            <person name="Kalyuzhnaya M.G."/>
            <person name="Svenning M."/>
            <person name="Trotsenko Y.A."/>
            <person name="Stein L.Y."/>
            <person name="Woyke T."/>
        </authorList>
    </citation>
    <scope>NUCLEOTIDE SEQUENCE [LARGE SCALE GENOMIC DNA]</scope>
    <source>
        <strain evidence="2">ATCC BAA-1195 / DSM 17260 / SV96</strain>
    </source>
</reference>
<evidence type="ECO:0000313" key="2">
    <source>
        <dbReference type="Proteomes" id="UP000004664"/>
    </source>
</evidence>
<dbReference type="RefSeq" id="WP_006892871.1">
    <property type="nucleotide sequence ID" value="NZ_JH109153.1"/>
</dbReference>
<evidence type="ECO:0000313" key="1">
    <source>
        <dbReference type="EMBL" id="EGW20535.1"/>
    </source>
</evidence>
<proteinExistence type="predicted"/>
<dbReference type="AlphaFoldDB" id="G3J013"/>
<name>G3J013_METTV</name>
<organism evidence="1 2">
    <name type="scientific">Methylobacter tundripaludum (strain ATCC BAA-1195 / DSM 17260 / SV96)</name>
    <dbReference type="NCBI Taxonomy" id="697282"/>
    <lineage>
        <taxon>Bacteria</taxon>
        <taxon>Pseudomonadati</taxon>
        <taxon>Pseudomonadota</taxon>
        <taxon>Gammaproteobacteria</taxon>
        <taxon>Methylococcales</taxon>
        <taxon>Methylococcaceae</taxon>
        <taxon>Methylobacter</taxon>
    </lineage>
</organism>
<dbReference type="InterPro" id="IPR029060">
    <property type="entry name" value="PIN-like_dom_sf"/>
</dbReference>
<gene>
    <name evidence="1" type="ORF">Mettu_3681</name>
</gene>
<dbReference type="HOGENOM" id="CLU_1641768_0_0_6"/>
<protein>
    <submittedName>
        <fullName evidence="1">Uncharacterized protein</fullName>
    </submittedName>
</protein>
<dbReference type="Gene3D" id="3.40.50.1010">
    <property type="entry name" value="5'-nuclease"/>
    <property type="match status" value="1"/>
</dbReference>
<keyword evidence="2" id="KW-1185">Reference proteome</keyword>
<dbReference type="SUPFAM" id="SSF88723">
    <property type="entry name" value="PIN domain-like"/>
    <property type="match status" value="1"/>
</dbReference>
<sequence length="161" mass="18294">MGDCRASLFDASALVKVFSQEPGTEIVRPYFNSESTKYTTPFCFYEALNVLKGKWLYKNQLTKDEYLSAAYRLSIWFGASSRKVKDIEFTEPMTFAKAKSLVELTSLDLSDCFQILSIKDGYFSPLYNDSATILVTADKNLSIAARDQSLRVWYLMEEPAP</sequence>
<dbReference type="STRING" id="697282.Mettu_3681"/>
<dbReference type="Proteomes" id="UP000004664">
    <property type="component" value="Unassembled WGS sequence"/>
</dbReference>
<accession>G3J013</accession>
<dbReference type="EMBL" id="JH109153">
    <property type="protein sequence ID" value="EGW20535.1"/>
    <property type="molecule type" value="Genomic_DNA"/>
</dbReference>